<evidence type="ECO:0000313" key="4">
    <source>
        <dbReference type="EMBL" id="ETX29010.1"/>
    </source>
</evidence>
<dbReference type="InterPro" id="IPR001509">
    <property type="entry name" value="Epimerase_deHydtase"/>
</dbReference>
<dbReference type="Proteomes" id="UP000023430">
    <property type="component" value="Unassembled WGS sequence"/>
</dbReference>
<evidence type="ECO:0000256" key="1">
    <source>
        <dbReference type="ARBA" id="ARBA00005125"/>
    </source>
</evidence>
<dbReference type="eggNOG" id="COG0451">
    <property type="taxonomic scope" value="Bacteria"/>
</dbReference>
<dbReference type="Gene3D" id="3.40.50.720">
    <property type="entry name" value="NAD(P)-binding Rossmann-like Domain"/>
    <property type="match status" value="1"/>
</dbReference>
<gene>
    <name evidence="4" type="ORF">RISW2_03450</name>
</gene>
<dbReference type="PATRIC" id="fig|1449351.3.peg.2056"/>
<comment type="caution">
    <text evidence="4">The sequence shown here is derived from an EMBL/GenBank/DDBJ whole genome shotgun (WGS) entry which is preliminary data.</text>
</comment>
<evidence type="ECO:0000313" key="5">
    <source>
        <dbReference type="Proteomes" id="UP000023430"/>
    </source>
</evidence>
<dbReference type="AlphaFoldDB" id="X7F8C3"/>
<proteinExistence type="inferred from homology"/>
<organism evidence="4 5">
    <name type="scientific">Roseivivax isoporae LMG 25204</name>
    <dbReference type="NCBI Taxonomy" id="1449351"/>
    <lineage>
        <taxon>Bacteria</taxon>
        <taxon>Pseudomonadati</taxon>
        <taxon>Pseudomonadota</taxon>
        <taxon>Alphaproteobacteria</taxon>
        <taxon>Rhodobacterales</taxon>
        <taxon>Roseobacteraceae</taxon>
        <taxon>Roseivivax</taxon>
    </lineage>
</organism>
<dbReference type="STRING" id="1449351.RISW2_03450"/>
<evidence type="ECO:0000259" key="3">
    <source>
        <dbReference type="Pfam" id="PF01370"/>
    </source>
</evidence>
<name>X7F8C3_9RHOB</name>
<dbReference type="PANTHER" id="PTHR43000">
    <property type="entry name" value="DTDP-D-GLUCOSE 4,6-DEHYDRATASE-RELATED"/>
    <property type="match status" value="1"/>
</dbReference>
<evidence type="ECO:0000256" key="2">
    <source>
        <dbReference type="ARBA" id="ARBA00007637"/>
    </source>
</evidence>
<dbReference type="SUPFAM" id="SSF51735">
    <property type="entry name" value="NAD(P)-binding Rossmann-fold domains"/>
    <property type="match status" value="1"/>
</dbReference>
<sequence length="613" mass="64861">MIFGLSCPAARVCDVSDAAIAATGATAFRVPLTAADLAEPGDRTRLRDALTRLADRFEVLPALDIAAAGDACADVDCARALDRLIALCGDAVRRIELRCLGWDGAGDSRLLAALDAATDRMRAIGIAPVLGGPGTARADRLRRLQAAGVLARVDAVALETPGRSDPDWLARVAEARVEIAALKAGTGVWITDAAAPREATAASGLRHFCAARDAGADRLYWRGAAEAGADANPDRTLVARLLAEGGPERVRSLSEMAAPRTIRRARPVLVTGGSGFIGSNLAESFLSDGHDVVVYDNLERAGVVRNLDGLAARHRDRLHVVPQSLLDRQPLTEAVRDAGAIVHLAGQTAVTTSMTAPIRDFDVNARGTLLLLEAMRRDNPGVPLVFASTNKVYGRLEAVEVAEDGDACAPRDADLARRGIGEDAELSLATPYGCSKGVADQYVLDFARSYGLRTAVLRMSCVYGPNQFGTEDQGWVAHFLLRALENGPITLFGSGRQVRDVLYVDDAVDAYRRVLDRIDAVSGKAFNLGGGPANAVSLLALLREIEAVTGRTVDVRHAPWRPGDQPWFVSDCARLGAATGWAAATGWRDGLARLAAWFTGTADGGTAVERKTA</sequence>
<comment type="similarity">
    <text evidence="2">Belongs to the NAD(P)-dependent epimerase/dehydratase family.</text>
</comment>
<comment type="pathway">
    <text evidence="1">Bacterial outer membrane biogenesis; LPS O-antigen biosynthesis.</text>
</comment>
<dbReference type="EMBL" id="JAME01000013">
    <property type="protein sequence ID" value="ETX29010.1"/>
    <property type="molecule type" value="Genomic_DNA"/>
</dbReference>
<dbReference type="OrthoDB" id="9801785at2"/>
<keyword evidence="5" id="KW-1185">Reference proteome</keyword>
<reference evidence="4 5" key="1">
    <citation type="submission" date="2014-01" db="EMBL/GenBank/DDBJ databases">
        <title>Roseivivax isoporae LMG 25204 Genome Sequencing.</title>
        <authorList>
            <person name="Lai Q."/>
            <person name="Li G."/>
            <person name="Shao Z."/>
        </authorList>
    </citation>
    <scope>NUCLEOTIDE SEQUENCE [LARGE SCALE GENOMIC DNA]</scope>
    <source>
        <strain evidence="4 5">LMG 25204</strain>
    </source>
</reference>
<protein>
    <recommendedName>
        <fullName evidence="3">NAD-dependent epimerase/dehydratase domain-containing protein</fullName>
    </recommendedName>
</protein>
<dbReference type="Pfam" id="PF01370">
    <property type="entry name" value="Epimerase"/>
    <property type="match status" value="1"/>
</dbReference>
<accession>X7F8C3</accession>
<dbReference type="RefSeq" id="WP_051491921.1">
    <property type="nucleotide sequence ID" value="NZ_JAME01000013.1"/>
</dbReference>
<feature type="domain" description="NAD-dependent epimerase/dehydratase" evidence="3">
    <location>
        <begin position="268"/>
        <end position="529"/>
    </location>
</feature>
<dbReference type="InterPro" id="IPR036291">
    <property type="entry name" value="NAD(P)-bd_dom_sf"/>
</dbReference>